<dbReference type="EMBL" id="JAHDYR010000038">
    <property type="protein sequence ID" value="KAG9392173.1"/>
    <property type="molecule type" value="Genomic_DNA"/>
</dbReference>
<protein>
    <submittedName>
        <fullName evidence="1">Uncharacterized protein</fullName>
    </submittedName>
</protein>
<dbReference type="Proteomes" id="UP000717585">
    <property type="component" value="Unassembled WGS sequence"/>
</dbReference>
<comment type="caution">
    <text evidence="1">The sequence shown here is derived from an EMBL/GenBank/DDBJ whole genome shotgun (WGS) entry which is preliminary data.</text>
</comment>
<sequence length="406" mass="45688">MMASGANPDLEDRVLEKAVGEDPYDCDIHDMIRQRLTPEAKSLWFLCRKFFFSLTVAEKDGESYTSPLTWAMQHHRMYAGRVFFVDTEEHCTFTRVQMPRALKLYNDSCFTHIALTPKGLWGWGHNANFQLGRPSTGGTVRLIFPAYPEVSELEASLAPWHKHELVYDVGMHCGRSVILTRAGPVIGGYCPDQFTGPVEDEEIFHPITLPDRFVPDQLVVRDDLILLSNGDRSAVSGENEHGELGLGHRNEMTGFQELPFRVDHVVDSGDFATTYCRDRHLLFVGLVSSTIARSGLLSGCEEGQYCLTPTPLKFREAVTGWFRSYTLVCWVTGGRTHCCGERLIDVPFEATALFLDTKFRNADGDWFVVSGIKAHTERVPVMMPCEPPDCAFCEIAMVDVDPWHGQ</sequence>
<evidence type="ECO:0000313" key="2">
    <source>
        <dbReference type="Proteomes" id="UP000717585"/>
    </source>
</evidence>
<organism evidence="1 2">
    <name type="scientific">Carpediemonas membranifera</name>
    <dbReference type="NCBI Taxonomy" id="201153"/>
    <lineage>
        <taxon>Eukaryota</taxon>
        <taxon>Metamonada</taxon>
        <taxon>Carpediemonas-like organisms</taxon>
        <taxon>Carpediemonas</taxon>
    </lineage>
</organism>
<dbReference type="AlphaFoldDB" id="A0A8J6ARK0"/>
<proteinExistence type="predicted"/>
<name>A0A8J6ARK0_9EUKA</name>
<keyword evidence="2" id="KW-1185">Reference proteome</keyword>
<evidence type="ECO:0000313" key="1">
    <source>
        <dbReference type="EMBL" id="KAG9392173.1"/>
    </source>
</evidence>
<gene>
    <name evidence="1" type="ORF">J8273_5154</name>
</gene>
<accession>A0A8J6ARK0</accession>
<reference evidence="1" key="1">
    <citation type="submission" date="2021-05" db="EMBL/GenBank/DDBJ databases">
        <title>A free-living protist that lacks canonical eukaryotic 1 DNA replication and segregation systems.</title>
        <authorList>
            <person name="Salas-Leiva D.E."/>
            <person name="Tromer E.C."/>
            <person name="Curtis B.A."/>
            <person name="Jerlstrom-Hultqvist J."/>
            <person name="Kolisko M."/>
            <person name="Yi Z."/>
            <person name="Salas-Leiva J.S."/>
            <person name="Gallot-Lavallee L."/>
            <person name="Kops G.J.P.L."/>
            <person name="Archibald J.M."/>
            <person name="Simpson A.G.B."/>
            <person name="Roger A.J."/>
        </authorList>
    </citation>
    <scope>NUCLEOTIDE SEQUENCE</scope>
    <source>
        <strain evidence="1">BICM</strain>
    </source>
</reference>